<reference evidence="2 5" key="2">
    <citation type="submission" date="2020-02" db="EMBL/GenBank/DDBJ databases">
        <title>WGS of Micromonospora spp. isolated from hot spring.</title>
        <authorList>
            <person name="Thawai C."/>
        </authorList>
    </citation>
    <scope>NUCLEOTIDE SEQUENCE [LARGE SCALE GENOMIC DNA]</scope>
    <source>
        <strain evidence="2 5">TMS7</strain>
    </source>
</reference>
<dbReference type="EMBL" id="JAAHBZ010000009">
    <property type="protein sequence ID" value="NES30066.1"/>
    <property type="molecule type" value="Genomic_DNA"/>
</dbReference>
<reference evidence="3 4" key="1">
    <citation type="submission" date="2019-10" db="EMBL/GenBank/DDBJ databases">
        <title>Genome Sequence of Micromonospora terminaliae DSM 101760.</title>
        <authorList>
            <person name="Guo L."/>
        </authorList>
    </citation>
    <scope>NUCLEOTIDE SEQUENCE [LARGE SCALE GENOMIC DNA]</scope>
    <source>
        <strain evidence="3 4">DSM 101760</strain>
    </source>
</reference>
<organism evidence="2 5">
    <name type="scientific">Micromonospora terminaliae</name>
    <dbReference type="NCBI Taxonomy" id="1914461"/>
    <lineage>
        <taxon>Bacteria</taxon>
        <taxon>Bacillati</taxon>
        <taxon>Actinomycetota</taxon>
        <taxon>Actinomycetes</taxon>
        <taxon>Micromonosporales</taxon>
        <taxon>Micromonosporaceae</taxon>
        <taxon>Micromonospora</taxon>
    </lineage>
</organism>
<keyword evidence="4" id="KW-1185">Reference proteome</keyword>
<evidence type="ECO:0000313" key="3">
    <source>
        <dbReference type="EMBL" id="QGL46761.1"/>
    </source>
</evidence>
<evidence type="ECO:0000256" key="1">
    <source>
        <dbReference type="SAM" id="MobiDB-lite"/>
    </source>
</evidence>
<dbReference type="Proteomes" id="UP000477779">
    <property type="component" value="Unassembled WGS sequence"/>
</dbReference>
<protein>
    <submittedName>
        <fullName evidence="2">Uncharacterized protein</fullName>
    </submittedName>
</protein>
<accession>A0AAJ2ZI03</accession>
<evidence type="ECO:0000313" key="4">
    <source>
        <dbReference type="Proteomes" id="UP000402241"/>
    </source>
</evidence>
<gene>
    <name evidence="2" type="ORF">G3561_21255</name>
    <name evidence="3" type="ORF">GCE86_06680</name>
</gene>
<dbReference type="AlphaFoldDB" id="A0AAJ2ZI03"/>
<dbReference type="Proteomes" id="UP000402241">
    <property type="component" value="Chromosome"/>
</dbReference>
<name>A0AAJ2ZI03_9ACTN</name>
<evidence type="ECO:0000313" key="5">
    <source>
        <dbReference type="Proteomes" id="UP000477779"/>
    </source>
</evidence>
<sequence>MSDDGQESRAERFQRRAEQRAERRQRPAVVDPRDRAAVDRLMVHAILGTWRALEALYGHEPRFWDVVRQALARHDRSGAG</sequence>
<evidence type="ECO:0000313" key="2">
    <source>
        <dbReference type="EMBL" id="NES30066.1"/>
    </source>
</evidence>
<proteinExistence type="predicted"/>
<dbReference type="EMBL" id="CP045309">
    <property type="protein sequence ID" value="QGL46761.1"/>
    <property type="molecule type" value="Genomic_DNA"/>
</dbReference>
<feature type="region of interest" description="Disordered" evidence="1">
    <location>
        <begin position="1"/>
        <end position="31"/>
    </location>
</feature>
<dbReference type="RefSeq" id="WP_154226115.1">
    <property type="nucleotide sequence ID" value="NZ_CP045309.1"/>
</dbReference>